<dbReference type="EMBL" id="AP014879">
    <property type="protein sequence ID" value="BAV35030.1"/>
    <property type="molecule type" value="Genomic_DNA"/>
</dbReference>
<dbReference type="GO" id="GO:0005829">
    <property type="term" value="C:cytosol"/>
    <property type="evidence" value="ECO:0007669"/>
    <property type="project" value="TreeGrafter"/>
</dbReference>
<dbReference type="GO" id="GO:0003676">
    <property type="term" value="F:nucleic acid binding"/>
    <property type="evidence" value="ECO:0007669"/>
    <property type="project" value="InterPro"/>
</dbReference>
<dbReference type="AlphaFoldDB" id="A0A1B4XJP6"/>
<dbReference type="PANTHER" id="PTHR47806:SF1">
    <property type="entry name" value="RIBOSOMAL PROTEIN UL3 GLUTAMINE METHYLTRANSFERASE"/>
    <property type="match status" value="1"/>
</dbReference>
<dbReference type="KEGG" id="slim:SCL_2753"/>
<accession>A0A1B4XJP6</accession>
<dbReference type="InParanoid" id="A0A1B4XJP6"/>
<dbReference type="Proteomes" id="UP000243180">
    <property type="component" value="Chromosome"/>
</dbReference>
<name>A0A1B4XJP6_9GAMM</name>
<dbReference type="Pfam" id="PF05175">
    <property type="entry name" value="MTS"/>
    <property type="match status" value="1"/>
</dbReference>
<dbReference type="InterPro" id="IPR007848">
    <property type="entry name" value="Small_mtfrase_dom"/>
</dbReference>
<dbReference type="RefSeq" id="WP_096361715.1">
    <property type="nucleotide sequence ID" value="NZ_AP014879.1"/>
</dbReference>
<dbReference type="SUPFAM" id="SSF53335">
    <property type="entry name" value="S-adenosyl-L-methionine-dependent methyltransferases"/>
    <property type="match status" value="1"/>
</dbReference>
<organism evidence="6 7">
    <name type="scientific">Sulfuricaulis limicola</name>
    <dbReference type="NCBI Taxonomy" id="1620215"/>
    <lineage>
        <taxon>Bacteria</taxon>
        <taxon>Pseudomonadati</taxon>
        <taxon>Pseudomonadota</taxon>
        <taxon>Gammaproteobacteria</taxon>
        <taxon>Acidiferrobacterales</taxon>
        <taxon>Acidiferrobacteraceae</taxon>
        <taxon>Sulfuricaulis</taxon>
    </lineage>
</organism>
<dbReference type="PROSITE" id="PS00092">
    <property type="entry name" value="N6_MTASE"/>
    <property type="match status" value="1"/>
</dbReference>
<dbReference type="GO" id="GO:0032259">
    <property type="term" value="P:methylation"/>
    <property type="evidence" value="ECO:0007669"/>
    <property type="project" value="UniProtKB-KW"/>
</dbReference>
<dbReference type="GO" id="GO:0036009">
    <property type="term" value="F:protein-glutamine N-methyltransferase activity"/>
    <property type="evidence" value="ECO:0007669"/>
    <property type="project" value="InterPro"/>
</dbReference>
<keyword evidence="3" id="KW-0949">S-adenosyl-L-methionine</keyword>
<dbReference type="InterPro" id="IPR004556">
    <property type="entry name" value="HemK-like"/>
</dbReference>
<dbReference type="InterPro" id="IPR029063">
    <property type="entry name" value="SAM-dependent_MTases_sf"/>
</dbReference>
<feature type="domain" description="Release factor glutamine methyltransferase N-terminal" evidence="5">
    <location>
        <begin position="33"/>
        <end position="91"/>
    </location>
</feature>
<dbReference type="NCBIfam" id="TIGR00536">
    <property type="entry name" value="hemK_fam"/>
    <property type="match status" value="1"/>
</dbReference>
<reference evidence="6 7" key="1">
    <citation type="submission" date="2015-05" db="EMBL/GenBank/DDBJ databases">
        <title>Complete genome sequence of a sulfur-oxidizing gammaproteobacterium strain HA5.</title>
        <authorList>
            <person name="Miura A."/>
            <person name="Kojima H."/>
            <person name="Fukui M."/>
        </authorList>
    </citation>
    <scope>NUCLEOTIDE SEQUENCE [LARGE SCALE GENOMIC DNA]</scope>
    <source>
        <strain evidence="6 7">HA5</strain>
    </source>
</reference>
<keyword evidence="1 6" id="KW-0489">Methyltransferase</keyword>
<dbReference type="Gene3D" id="1.10.8.10">
    <property type="entry name" value="DNA helicase RuvA subunit, C-terminal domain"/>
    <property type="match status" value="1"/>
</dbReference>
<dbReference type="Pfam" id="PF17827">
    <property type="entry name" value="PrmC_N"/>
    <property type="match status" value="1"/>
</dbReference>
<evidence type="ECO:0000256" key="2">
    <source>
        <dbReference type="ARBA" id="ARBA00022679"/>
    </source>
</evidence>
<feature type="domain" description="Methyltransferase small" evidence="4">
    <location>
        <begin position="126"/>
        <end position="215"/>
    </location>
</feature>
<evidence type="ECO:0000259" key="4">
    <source>
        <dbReference type="Pfam" id="PF05175"/>
    </source>
</evidence>
<evidence type="ECO:0000259" key="5">
    <source>
        <dbReference type="Pfam" id="PF17827"/>
    </source>
</evidence>
<keyword evidence="2 6" id="KW-0808">Transferase</keyword>
<dbReference type="NCBIfam" id="TIGR03534">
    <property type="entry name" value="RF_mod_PrmC"/>
    <property type="match status" value="1"/>
</dbReference>
<gene>
    <name evidence="6" type="ORF">SCL_2753</name>
</gene>
<evidence type="ECO:0000313" key="7">
    <source>
        <dbReference type="Proteomes" id="UP000243180"/>
    </source>
</evidence>
<dbReference type="InterPro" id="IPR002052">
    <property type="entry name" value="DNA_methylase_N6_adenine_CS"/>
</dbReference>
<dbReference type="InterPro" id="IPR040758">
    <property type="entry name" value="PrmC_N"/>
</dbReference>
<dbReference type="InterPro" id="IPR017127">
    <property type="entry name" value="Ribosome_uL3_MTase"/>
</dbReference>
<dbReference type="InterPro" id="IPR019874">
    <property type="entry name" value="RF_methyltr_PrmC"/>
</dbReference>
<dbReference type="FunCoup" id="A0A1B4XJP6">
    <property type="interactions" value="187"/>
</dbReference>
<proteinExistence type="predicted"/>
<dbReference type="OrthoDB" id="9800643at2"/>
<evidence type="ECO:0000256" key="3">
    <source>
        <dbReference type="ARBA" id="ARBA00022691"/>
    </source>
</evidence>
<evidence type="ECO:0000313" key="6">
    <source>
        <dbReference type="EMBL" id="BAV35030.1"/>
    </source>
</evidence>
<dbReference type="NCBIfam" id="TIGR03533">
    <property type="entry name" value="L3_gln_methyl"/>
    <property type="match status" value="1"/>
</dbReference>
<dbReference type="PANTHER" id="PTHR47806">
    <property type="entry name" value="50S RIBOSOMAL PROTEIN L3 GLUTAMINE METHYLTRANSFERASE"/>
    <property type="match status" value="1"/>
</dbReference>
<evidence type="ECO:0000256" key="1">
    <source>
        <dbReference type="ARBA" id="ARBA00022603"/>
    </source>
</evidence>
<protein>
    <submittedName>
        <fullName evidence="6">N5-glutamine S-adenosyl-L-methionine-dependent methyltransferase</fullName>
    </submittedName>
</protein>
<dbReference type="CDD" id="cd02440">
    <property type="entry name" value="AdoMet_MTases"/>
    <property type="match status" value="1"/>
</dbReference>
<keyword evidence="7" id="KW-1185">Reference proteome</keyword>
<dbReference type="PIRSF" id="PIRSF037167">
    <property type="entry name" value="Mtase_YfcB_prd"/>
    <property type="match status" value="1"/>
</dbReference>
<dbReference type="Gene3D" id="3.40.50.150">
    <property type="entry name" value="Vaccinia Virus protein VP39"/>
    <property type="match status" value="1"/>
</dbReference>
<sequence length="307" mass="34383">MPRRSCRRTLGTVAETIRAVARRFRRAKLYFGHGTETAQDEAAWLVGHALKLAPDKLAGRLNQPVTPATLKKIDALATVRIQTRRPLAYLLKEAWFAGRKFYVDERVIVPRSLTGEFITEQFQPWIDAKRVQRILDLCTGSGCMAIACAQAFPRARVDAADISAEALAVARLNVKRHRLGRRVQLVRSDLFRALKGRNYDVIVTNPPYVAHTEMKTLPREYLHEPELALVSGRQGLDAIVRILADAPRHLNPGGILVGEVGNSAETLQRKFPSVPFVWLTTSTGDESVFLLTAEELIRQRRAFRTAG</sequence>